<keyword evidence="1" id="KW-0853">WD repeat</keyword>
<sequence>MSAERRALCLGVGAFSEDGDDEPDLDAWQPLPFAADRVQAVRTALAEHGYRCVQVDANGLTAAELGGRVQAAIRSAGSRDVLVVHVLSHGHLASSGVYAIGADGAHDPASSVETWLSAVEDFPDRPFTLFLLDLCHSGSATRLPRHPEVTSPDERRAWVIAAAGASEPAYDGRFSTAVTNVLAAIRSGGLDIHASLEHVPLGTVITSIRREVDRLTGDGYGQRVTATPFDGEYPELPFFPNPAFHDDPLRRAISRLDTAVVPFVDVRLDAAHFQDRASGRGPLRDRIRVGCFTGRAEELSQLSQWLSGDSGLCVVTGSPGTGKSALLGILVCAAHPQLRESTAGLWRHVEGRPPRTENLIAVHARQCSVGELTASLARQLGIAETSDPQKLLDAIGDARPVIVVDALDEAIAPEAVLRDVLMVLRPACRLLLAMRPWDEFSVPRSSADVLIDLDAVPPKRVRTELTQYVAELLEFSNIPYPSIRTLFSESVGAALAEEDGPWGGFLLAGMITHHALKTAMPATPAGADAWLKATLPLTLPDLFAAEIAPERVGPWGRPVLIAVAHAHGAGMPSDVIRRLATVFAGSEPTAHDVRDALRRARFYLRTKPDSDGTTLYRLFHQSLVDHLRTGDHSALLDHLVESRRWHQATPYVLRHALQHAADAGRADELLEDPEFLVHADPHWIDLDHARSGRARRLAMVYRNSQDQHFDADSVSRRQILAVDAARFQDSELSREFATTWKPLWATGNHTNPAIRAVLAVEPECQIYEIDCAIVDGLPLAVAVCSDQSVRAWNLATTEQIGIEGLAAGRPHVRCTTLHGRPVAVISSGHDTLEVRELPSLRRLRHHHVDSSSQGPTDVLGLSCVVRDGRTIGALATKNAVRTWDLDTGAPFGPLIESEHALLAATIGMRDERLIVITVDSGEGITVWDATTAEPTPAPSAMSGPARRLSSTSAVAIADVGGRSVIMAGSPDGNVRMHSLETGELVGELVDAHVYPVDQIHCMTYEGRVLAVVVRHFDTLQVWDVVERTPVGRRTLSDSSLETYRVSSTTIADRPTIVVGRGRWIQLWDVATHLVAPEQEGHVFGILRIACVEAPSGMLALTSDGTTLRVRALASGESVRRPIDVDLFRADFVATALDGHPVAMTLAEETSLSPRPRLTRWDLTRDSAGHPLPEKPGGPHLLASSGERPMALTRVGGRPLMITAETEVGGNAGDVLRVWDLAAERRVASLRHFSANQLEACACFSIGDLPVVATVDKSGFVRIWDIHNLTPVGEGFSSGAPTGIWPRIMGIDLAGRPAVVVVSPLRRERIELRDALIGEVLATPLPDLSATVLACCGQVLVASTVDGRAERPVTSLWLWDLVDECVLDEIPLPGLVQAAQLLPDGRLLVGVNSDLVVLQRKEKW</sequence>
<evidence type="ECO:0000313" key="5">
    <source>
        <dbReference type="Proteomes" id="UP000183376"/>
    </source>
</evidence>
<dbReference type="Gene3D" id="3.40.50.300">
    <property type="entry name" value="P-loop containing nucleotide triphosphate hydrolases"/>
    <property type="match status" value="1"/>
</dbReference>
<dbReference type="PANTHER" id="PTHR22847:SF637">
    <property type="entry name" value="WD REPEAT DOMAIN 5B"/>
    <property type="match status" value="1"/>
</dbReference>
<dbReference type="SUPFAM" id="SSF52540">
    <property type="entry name" value="P-loop containing nucleoside triphosphate hydrolases"/>
    <property type="match status" value="1"/>
</dbReference>
<dbReference type="PANTHER" id="PTHR22847">
    <property type="entry name" value="WD40 REPEAT PROTEIN"/>
    <property type="match status" value="1"/>
</dbReference>
<proteinExistence type="predicted"/>
<organism evidence="4 5">
    <name type="scientific">Allokutzneria albata</name>
    <name type="common">Kibdelosporangium albatum</name>
    <dbReference type="NCBI Taxonomy" id="211114"/>
    <lineage>
        <taxon>Bacteria</taxon>
        <taxon>Bacillati</taxon>
        <taxon>Actinomycetota</taxon>
        <taxon>Actinomycetes</taxon>
        <taxon>Pseudonocardiales</taxon>
        <taxon>Pseudonocardiaceae</taxon>
        <taxon>Allokutzneria</taxon>
    </lineage>
</organism>
<dbReference type="RefSeq" id="WP_030431327.1">
    <property type="nucleotide sequence ID" value="NZ_JOEF01000019.1"/>
</dbReference>
<accession>A0A1G9VPY7</accession>
<evidence type="ECO:0000256" key="3">
    <source>
        <dbReference type="SAM" id="MobiDB-lite"/>
    </source>
</evidence>
<dbReference type="EMBL" id="LT629701">
    <property type="protein sequence ID" value="SDM74021.1"/>
    <property type="molecule type" value="Genomic_DNA"/>
</dbReference>
<dbReference type="InterPro" id="IPR036322">
    <property type="entry name" value="WD40_repeat_dom_sf"/>
</dbReference>
<feature type="region of interest" description="Disordered" evidence="3">
    <location>
        <begin position="1163"/>
        <end position="1184"/>
    </location>
</feature>
<gene>
    <name evidence="4" type="ORF">SAMN04489726_3155</name>
</gene>
<dbReference type="Gene3D" id="2.130.10.10">
    <property type="entry name" value="YVTN repeat-like/Quinoprotein amine dehydrogenase"/>
    <property type="match status" value="2"/>
</dbReference>
<evidence type="ECO:0000313" key="4">
    <source>
        <dbReference type="EMBL" id="SDM74021.1"/>
    </source>
</evidence>
<reference evidence="4 5" key="1">
    <citation type="submission" date="2016-10" db="EMBL/GenBank/DDBJ databases">
        <authorList>
            <person name="de Groot N.N."/>
        </authorList>
    </citation>
    <scope>NUCLEOTIDE SEQUENCE [LARGE SCALE GENOMIC DNA]</scope>
    <source>
        <strain evidence="4 5">DSM 44149</strain>
    </source>
</reference>
<dbReference type="InterPro" id="IPR011047">
    <property type="entry name" value="Quinoprotein_ADH-like_sf"/>
</dbReference>
<evidence type="ECO:0000256" key="2">
    <source>
        <dbReference type="ARBA" id="ARBA00022737"/>
    </source>
</evidence>
<dbReference type="OrthoDB" id="218695at2"/>
<protein>
    <submittedName>
        <fullName evidence="4">WD40 repeat</fullName>
    </submittedName>
</protein>
<evidence type="ECO:0000256" key="1">
    <source>
        <dbReference type="ARBA" id="ARBA00022574"/>
    </source>
</evidence>
<dbReference type="SUPFAM" id="SSF50978">
    <property type="entry name" value="WD40 repeat-like"/>
    <property type="match status" value="1"/>
</dbReference>
<dbReference type="InterPro" id="IPR027417">
    <property type="entry name" value="P-loop_NTPase"/>
</dbReference>
<keyword evidence="2" id="KW-0677">Repeat</keyword>
<dbReference type="SUPFAM" id="SSF50998">
    <property type="entry name" value="Quinoprotein alcohol dehydrogenase-like"/>
    <property type="match status" value="1"/>
</dbReference>
<dbReference type="Gene3D" id="3.40.50.1460">
    <property type="match status" value="1"/>
</dbReference>
<keyword evidence="5" id="KW-1185">Reference proteome</keyword>
<dbReference type="eggNOG" id="COG2319">
    <property type="taxonomic scope" value="Bacteria"/>
</dbReference>
<dbReference type="STRING" id="211114.SAMN04489726_3155"/>
<name>A0A1G9VPY7_ALLAB</name>
<dbReference type="InterPro" id="IPR015943">
    <property type="entry name" value="WD40/YVTN_repeat-like_dom_sf"/>
</dbReference>
<dbReference type="Proteomes" id="UP000183376">
    <property type="component" value="Chromosome I"/>
</dbReference>